<dbReference type="eggNOG" id="ENOG502QXN1">
    <property type="taxonomic scope" value="Eukaryota"/>
</dbReference>
<evidence type="ECO:0000313" key="3">
    <source>
        <dbReference type="EMBL" id="CAI75286.1"/>
    </source>
</evidence>
<dbReference type="OMA" id="KEYDHSP"/>
<dbReference type="AlphaFoldDB" id="Q4UD15"/>
<sequence>MLKSPPGITKRRDRSEALDQAGAVFEDLYKKYLVLDNDNLQKRAETYLLKSFCNKSAFRNNLTQQDSGLSEPNLSSDSQSPKSDGVTSSGDKYLKQVSFETDHMKMGAKLIAKTPPKFTENQTRTKTELPESSLKFNKESIWGNNDESPNKRILKSPKNSRLKNLKVEEKKTSKNKPKMTKDDTRIFVDNLTESDISEESVDNQEENSAQNLITVKEYDHSPCFDKVEEYLMGSQTVITSDEVDHSRESLMVVKTLVNRNKELNFICGLSILFQIFMAFNIFGLFFLVHSLHFEFHSIFSSIAMPFLLHFSMFYLVFTIGVSRVKKSLMVYNSDITVEILNKRLNRELSYKKLDRYSVGAERIFVLLALIIACTPVKFSEDLSHLQVMESLYISFNVIYSVLHVLFAFYYFNYKIMKEIIVKAGEMSTKIYNLLSITKFTGFNGILNSVDKINYINTTNSVNNDLVMELKKRLYKSYKSRKLSLPSTKTRRRHAQLNR</sequence>
<dbReference type="Proteomes" id="UP000001950">
    <property type="component" value="Chromosome 3"/>
</dbReference>
<dbReference type="OrthoDB" id="361688at2759"/>
<evidence type="ECO:0000256" key="2">
    <source>
        <dbReference type="SAM" id="Phobius"/>
    </source>
</evidence>
<evidence type="ECO:0000256" key="1">
    <source>
        <dbReference type="SAM" id="MobiDB-lite"/>
    </source>
</evidence>
<organism evidence="3 4">
    <name type="scientific">Theileria annulata</name>
    <dbReference type="NCBI Taxonomy" id="5874"/>
    <lineage>
        <taxon>Eukaryota</taxon>
        <taxon>Sar</taxon>
        <taxon>Alveolata</taxon>
        <taxon>Apicomplexa</taxon>
        <taxon>Aconoidasida</taxon>
        <taxon>Piroplasmida</taxon>
        <taxon>Theileriidae</taxon>
        <taxon>Theileria</taxon>
    </lineage>
</organism>
<dbReference type="InParanoid" id="Q4UD15"/>
<keyword evidence="2" id="KW-0472">Membrane</keyword>
<dbReference type="GeneID" id="3865093"/>
<gene>
    <name evidence="3" type="ORF">TA02560</name>
</gene>
<dbReference type="VEuPathDB" id="PiroplasmaDB:TA02560"/>
<reference evidence="3 4" key="1">
    <citation type="journal article" date="2005" name="Science">
        <title>Genome of the host-cell transforming parasite Theileria annulata compared with T. parva.</title>
        <authorList>
            <person name="Pain A."/>
            <person name="Renauld H."/>
            <person name="Berriman M."/>
            <person name="Murphy L."/>
            <person name="Yeats C.A."/>
            <person name="Weir W."/>
            <person name="Kerhornou A."/>
            <person name="Aslett M."/>
            <person name="Bishop R."/>
            <person name="Bouchier C."/>
            <person name="Cochet M."/>
            <person name="Coulson R.M.R."/>
            <person name="Cronin A."/>
            <person name="de Villiers E.P."/>
            <person name="Fraser A."/>
            <person name="Fosker N."/>
            <person name="Gardner M."/>
            <person name="Goble A."/>
            <person name="Griffiths-Jones S."/>
            <person name="Harris D.E."/>
            <person name="Katzer F."/>
            <person name="Larke N."/>
            <person name="Lord A."/>
            <person name="Maser P."/>
            <person name="McKellar S."/>
            <person name="Mooney P."/>
            <person name="Morton F."/>
            <person name="Nene V."/>
            <person name="O'Neil S."/>
            <person name="Price C."/>
            <person name="Quail M.A."/>
            <person name="Rabbinowitsch E."/>
            <person name="Rawlings N.D."/>
            <person name="Rutter S."/>
            <person name="Saunders D."/>
            <person name="Seeger K."/>
            <person name="Shah T."/>
            <person name="Squares R."/>
            <person name="Squares S."/>
            <person name="Tivey A."/>
            <person name="Walker A.R."/>
            <person name="Woodward J."/>
            <person name="Dobbelaere D.A.E."/>
            <person name="Langsley G."/>
            <person name="Rajandream M.A."/>
            <person name="McKeever D."/>
            <person name="Shiels B."/>
            <person name="Tait A."/>
            <person name="Barrell B.G."/>
            <person name="Hall N."/>
        </authorList>
    </citation>
    <scope>NUCLEOTIDE SEQUENCE [LARGE SCALE GENOMIC DNA]</scope>
    <source>
        <strain evidence="4">Ankara</strain>
    </source>
</reference>
<feature type="transmembrane region" description="Helical" evidence="2">
    <location>
        <begin position="263"/>
        <end position="286"/>
    </location>
</feature>
<keyword evidence="2" id="KW-0812">Transmembrane</keyword>
<feature type="transmembrane region" description="Helical" evidence="2">
    <location>
        <begin position="359"/>
        <end position="378"/>
    </location>
</feature>
<dbReference type="KEGG" id="tan:TA02560"/>
<name>Q4UD15_THEAN</name>
<protein>
    <submittedName>
        <fullName evidence="3">Uncharacterized protein</fullName>
    </submittedName>
</protein>
<proteinExistence type="predicted"/>
<feature type="transmembrane region" description="Helical" evidence="2">
    <location>
        <begin position="390"/>
        <end position="411"/>
    </location>
</feature>
<accession>Q4UD15</accession>
<feature type="transmembrane region" description="Helical" evidence="2">
    <location>
        <begin position="298"/>
        <end position="321"/>
    </location>
</feature>
<dbReference type="EMBL" id="CR940352">
    <property type="protein sequence ID" value="CAI75286.1"/>
    <property type="molecule type" value="Genomic_DNA"/>
</dbReference>
<keyword evidence="4" id="KW-1185">Reference proteome</keyword>
<feature type="compositionally biased region" description="Polar residues" evidence="1">
    <location>
        <begin position="63"/>
        <end position="90"/>
    </location>
</feature>
<keyword evidence="2" id="KW-1133">Transmembrane helix</keyword>
<evidence type="ECO:0000313" key="4">
    <source>
        <dbReference type="Proteomes" id="UP000001950"/>
    </source>
</evidence>
<dbReference type="RefSeq" id="XP_954762.1">
    <property type="nucleotide sequence ID" value="XM_949669.1"/>
</dbReference>
<feature type="region of interest" description="Disordered" evidence="1">
    <location>
        <begin position="63"/>
        <end position="91"/>
    </location>
</feature>